<reference evidence="2 3" key="1">
    <citation type="journal article" date="2019" name="Int. J. Syst. Evol. Microbiol.">
        <title>The Global Catalogue of Microorganisms (GCM) 10K type strain sequencing project: providing services to taxonomists for standard genome sequencing and annotation.</title>
        <authorList>
            <consortium name="The Broad Institute Genomics Platform"/>
            <consortium name="The Broad Institute Genome Sequencing Center for Infectious Disease"/>
            <person name="Wu L."/>
            <person name="Ma J."/>
        </authorList>
    </citation>
    <scope>NUCLEOTIDE SEQUENCE [LARGE SCALE GENOMIC DNA]</scope>
    <source>
        <strain evidence="2 3">JCM 16374</strain>
    </source>
</reference>
<dbReference type="InterPro" id="IPR025736">
    <property type="entry name" value="PucR_C-HTH_dom"/>
</dbReference>
<name>A0ABN3S3N2_9ACTN</name>
<sequence length="349" mass="37342">MHQVVARLDSLDPEAGAAVRVIARFDALVEGRAGLAPILTAVAVLTGTAARLVDEHFDVALRAEVDGRVERPLGAADPQWCSAPLTPDGPPVFWLERVGAHTLLDAMVLDRAAFAAREVLRRTRRGHRAGPLEPTEDDAAVEVLLDGRANPDDRRHAARLLSLTEQTAVRAVATCDGPGRIMLPAEDGGNLHGLITARQLKGPARTGVGPAVPVLELPTSWAEARTALRFASAGTDHDPGPSTVYAEELGALAIFARSLDPAAPPDDVRALELAAHSGPWVLRTLAEFTSHSSLRLAAAALYIHHSTLTDRLTAIEHELGFPVRTPQGRLRIQLALVVRRLLLHPDDGR</sequence>
<keyword evidence="3" id="KW-1185">Reference proteome</keyword>
<dbReference type="Gene3D" id="1.10.10.2840">
    <property type="entry name" value="PucR C-terminal helix-turn-helix domain"/>
    <property type="match status" value="1"/>
</dbReference>
<evidence type="ECO:0000313" key="2">
    <source>
        <dbReference type="EMBL" id="GAA2667247.1"/>
    </source>
</evidence>
<accession>A0ABN3S3N2</accession>
<evidence type="ECO:0000259" key="1">
    <source>
        <dbReference type="Pfam" id="PF13556"/>
    </source>
</evidence>
<gene>
    <name evidence="2" type="ORF">GCM10009864_41040</name>
</gene>
<evidence type="ECO:0000313" key="3">
    <source>
        <dbReference type="Proteomes" id="UP001500994"/>
    </source>
</evidence>
<comment type="caution">
    <text evidence="2">The sequence shown here is derived from an EMBL/GenBank/DDBJ whole genome shotgun (WGS) entry which is preliminary data.</text>
</comment>
<proteinExistence type="predicted"/>
<protein>
    <submittedName>
        <fullName evidence="2">Helix-turn-helix domain-containing protein</fullName>
    </submittedName>
</protein>
<dbReference type="RefSeq" id="WP_344577936.1">
    <property type="nucleotide sequence ID" value="NZ_BAAARK010000012.1"/>
</dbReference>
<feature type="domain" description="PucR C-terminal helix-turn-helix" evidence="1">
    <location>
        <begin position="282"/>
        <end position="337"/>
    </location>
</feature>
<dbReference type="PANTHER" id="PTHR33744">
    <property type="entry name" value="CARBOHYDRATE DIACID REGULATOR"/>
    <property type="match status" value="1"/>
</dbReference>
<dbReference type="InterPro" id="IPR042070">
    <property type="entry name" value="PucR_C-HTH_sf"/>
</dbReference>
<dbReference type="Proteomes" id="UP001500994">
    <property type="component" value="Unassembled WGS sequence"/>
</dbReference>
<dbReference type="PANTHER" id="PTHR33744:SF1">
    <property type="entry name" value="DNA-BINDING TRANSCRIPTIONAL ACTIVATOR ADER"/>
    <property type="match status" value="1"/>
</dbReference>
<organism evidence="2 3">
    <name type="scientific">Streptomyces lunalinharesii</name>
    <dbReference type="NCBI Taxonomy" id="333384"/>
    <lineage>
        <taxon>Bacteria</taxon>
        <taxon>Bacillati</taxon>
        <taxon>Actinomycetota</taxon>
        <taxon>Actinomycetes</taxon>
        <taxon>Kitasatosporales</taxon>
        <taxon>Streptomycetaceae</taxon>
        <taxon>Streptomyces</taxon>
    </lineage>
</organism>
<dbReference type="EMBL" id="BAAARK010000012">
    <property type="protein sequence ID" value="GAA2667247.1"/>
    <property type="molecule type" value="Genomic_DNA"/>
</dbReference>
<dbReference type="InterPro" id="IPR051448">
    <property type="entry name" value="CdaR-like_regulators"/>
</dbReference>
<dbReference type="Pfam" id="PF13556">
    <property type="entry name" value="HTH_30"/>
    <property type="match status" value="1"/>
</dbReference>